<accession>A0A0B1THB8</accession>
<feature type="domain" description="BPTI/Kunitz inhibitor" evidence="5">
    <location>
        <begin position="130"/>
        <end position="164"/>
    </location>
</feature>
<protein>
    <submittedName>
        <fullName evidence="6">Kunitz/Bovine pancreatic trypsin inhibitor domain protein</fullName>
    </submittedName>
</protein>
<keyword evidence="1" id="KW-0646">Protease inhibitor</keyword>
<dbReference type="FunFam" id="4.10.410.10:FF:000020">
    <property type="entry name" value="Collagen, type VI, alpha 3"/>
    <property type="match status" value="2"/>
</dbReference>
<dbReference type="Proteomes" id="UP000053660">
    <property type="component" value="Unassembled WGS sequence"/>
</dbReference>
<feature type="domain" description="BPTI/Kunitz inhibitor" evidence="5">
    <location>
        <begin position="220"/>
        <end position="270"/>
    </location>
</feature>
<gene>
    <name evidence="6" type="ORF">OESDEN_03074</name>
</gene>
<dbReference type="InterPro" id="IPR050098">
    <property type="entry name" value="TFPI/VKTCI-like"/>
</dbReference>
<dbReference type="GO" id="GO:0005615">
    <property type="term" value="C:extracellular space"/>
    <property type="evidence" value="ECO:0007669"/>
    <property type="project" value="TreeGrafter"/>
</dbReference>
<evidence type="ECO:0000256" key="1">
    <source>
        <dbReference type="ARBA" id="ARBA00022690"/>
    </source>
</evidence>
<dbReference type="OrthoDB" id="5871431at2759"/>
<evidence type="ECO:0000256" key="3">
    <source>
        <dbReference type="ARBA" id="ARBA00023157"/>
    </source>
</evidence>
<keyword evidence="7" id="KW-1185">Reference proteome</keyword>
<sequence>MRSIALLFVFCATASANFITDSRCKQPIDAGPCRGFELRYGYDNQSTKCKRFVYGGCLGNQNNFNTKAECEKACVETFAMPSRTIILQPQMLQPQMLQPQVLQPQMLFTPYTQPDFVPITIAPKTILFSYGYDNQSTKCKRFVYGGCLGNQNNFNTKAECEKACVETFAMPSKTIILQPQVLQSQMLQPQVLQPQLLFTPYTQPDFVPITIAPKTKPARCKKTIEPGNCFGEHAKFGYDSTLQKCVLFVYGGCGGNNNRFNTVEECRRTCED</sequence>
<dbReference type="InterPro" id="IPR002223">
    <property type="entry name" value="Kunitz_BPTI"/>
</dbReference>
<evidence type="ECO:0000259" key="5">
    <source>
        <dbReference type="PROSITE" id="PS50279"/>
    </source>
</evidence>
<evidence type="ECO:0000313" key="7">
    <source>
        <dbReference type="Proteomes" id="UP000053660"/>
    </source>
</evidence>
<evidence type="ECO:0000256" key="4">
    <source>
        <dbReference type="SAM" id="SignalP"/>
    </source>
</evidence>
<keyword evidence="2" id="KW-0722">Serine protease inhibitor</keyword>
<dbReference type="Gene3D" id="4.10.410.10">
    <property type="entry name" value="Pancreatic trypsin inhibitor Kunitz domain"/>
    <property type="match status" value="3"/>
</dbReference>
<evidence type="ECO:0000256" key="2">
    <source>
        <dbReference type="ARBA" id="ARBA00022900"/>
    </source>
</evidence>
<name>A0A0B1THB8_OESDE</name>
<dbReference type="PANTHER" id="PTHR10083:SF328">
    <property type="entry name" value="TISSUE FACTOR PATHWAY INHIBITOR"/>
    <property type="match status" value="1"/>
</dbReference>
<reference evidence="6 7" key="1">
    <citation type="submission" date="2014-03" db="EMBL/GenBank/DDBJ databases">
        <title>Draft genome of the hookworm Oesophagostomum dentatum.</title>
        <authorList>
            <person name="Mitreva M."/>
        </authorList>
    </citation>
    <scope>NUCLEOTIDE SEQUENCE [LARGE SCALE GENOMIC DNA]</scope>
    <source>
        <strain evidence="6 7">OD-Hann</strain>
    </source>
</reference>
<dbReference type="SMART" id="SM00131">
    <property type="entry name" value="KU"/>
    <property type="match status" value="3"/>
</dbReference>
<dbReference type="PRINTS" id="PR00759">
    <property type="entry name" value="BASICPTASE"/>
</dbReference>
<dbReference type="PROSITE" id="PS00280">
    <property type="entry name" value="BPTI_KUNITZ_1"/>
    <property type="match status" value="3"/>
</dbReference>
<proteinExistence type="predicted"/>
<feature type="domain" description="BPTI/Kunitz inhibitor" evidence="5">
    <location>
        <begin position="24"/>
        <end position="74"/>
    </location>
</feature>
<dbReference type="InterPro" id="IPR036880">
    <property type="entry name" value="Kunitz_BPTI_sf"/>
</dbReference>
<dbReference type="PANTHER" id="PTHR10083">
    <property type="entry name" value="KUNITZ-TYPE PROTEASE INHIBITOR-RELATED"/>
    <property type="match status" value="1"/>
</dbReference>
<feature type="chain" id="PRO_5002061777" evidence="4">
    <location>
        <begin position="17"/>
        <end position="272"/>
    </location>
</feature>
<dbReference type="AlphaFoldDB" id="A0A0B1THB8"/>
<keyword evidence="3" id="KW-1015">Disulfide bond</keyword>
<dbReference type="SUPFAM" id="SSF57362">
    <property type="entry name" value="BPTI-like"/>
    <property type="match status" value="3"/>
</dbReference>
<dbReference type="Pfam" id="PF00014">
    <property type="entry name" value="Kunitz_BPTI"/>
    <property type="match status" value="3"/>
</dbReference>
<dbReference type="GO" id="GO:0004867">
    <property type="term" value="F:serine-type endopeptidase inhibitor activity"/>
    <property type="evidence" value="ECO:0007669"/>
    <property type="project" value="UniProtKB-KW"/>
</dbReference>
<feature type="signal peptide" evidence="4">
    <location>
        <begin position="1"/>
        <end position="16"/>
    </location>
</feature>
<dbReference type="InterPro" id="IPR020901">
    <property type="entry name" value="Prtase_inh_Kunz-CS"/>
</dbReference>
<dbReference type="EMBL" id="KN549551">
    <property type="protein sequence ID" value="KHJ96958.1"/>
    <property type="molecule type" value="Genomic_DNA"/>
</dbReference>
<organism evidence="6 7">
    <name type="scientific">Oesophagostomum dentatum</name>
    <name type="common">Nodular worm</name>
    <dbReference type="NCBI Taxonomy" id="61180"/>
    <lineage>
        <taxon>Eukaryota</taxon>
        <taxon>Metazoa</taxon>
        <taxon>Ecdysozoa</taxon>
        <taxon>Nematoda</taxon>
        <taxon>Chromadorea</taxon>
        <taxon>Rhabditida</taxon>
        <taxon>Rhabditina</taxon>
        <taxon>Rhabditomorpha</taxon>
        <taxon>Strongyloidea</taxon>
        <taxon>Strongylidae</taxon>
        <taxon>Oesophagostomum</taxon>
    </lineage>
</organism>
<dbReference type="PROSITE" id="PS50279">
    <property type="entry name" value="BPTI_KUNITZ_2"/>
    <property type="match status" value="3"/>
</dbReference>
<keyword evidence="4" id="KW-0732">Signal</keyword>
<dbReference type="CDD" id="cd00109">
    <property type="entry name" value="Kunitz-type"/>
    <property type="match status" value="3"/>
</dbReference>
<evidence type="ECO:0000313" key="6">
    <source>
        <dbReference type="EMBL" id="KHJ96958.1"/>
    </source>
</evidence>